<evidence type="ECO:0000256" key="8">
    <source>
        <dbReference type="PIRSR" id="PIRSR601461-1"/>
    </source>
</evidence>
<dbReference type="OrthoDB" id="15189at2759"/>
<evidence type="ECO:0000256" key="4">
    <source>
        <dbReference type="ARBA" id="ARBA00022750"/>
    </source>
</evidence>
<protein>
    <submittedName>
        <fullName evidence="14">1060_t:CDS:1</fullName>
    </submittedName>
</protein>
<dbReference type="InterPro" id="IPR034164">
    <property type="entry name" value="Pepsin-like_dom"/>
</dbReference>
<evidence type="ECO:0000256" key="10">
    <source>
        <dbReference type="RuleBase" id="RU000454"/>
    </source>
</evidence>
<dbReference type="AlphaFoldDB" id="A0A9N9AEW5"/>
<dbReference type="Pfam" id="PF00026">
    <property type="entry name" value="Asp"/>
    <property type="match status" value="1"/>
</dbReference>
<feature type="disulfide bond" evidence="9">
    <location>
        <begin position="128"/>
        <end position="132"/>
    </location>
</feature>
<organism evidence="14 15">
    <name type="scientific">Ambispora gerdemannii</name>
    <dbReference type="NCBI Taxonomy" id="144530"/>
    <lineage>
        <taxon>Eukaryota</taxon>
        <taxon>Fungi</taxon>
        <taxon>Fungi incertae sedis</taxon>
        <taxon>Mucoromycota</taxon>
        <taxon>Glomeromycotina</taxon>
        <taxon>Glomeromycetes</taxon>
        <taxon>Archaeosporales</taxon>
        <taxon>Ambisporaceae</taxon>
        <taxon>Ambispora</taxon>
    </lineage>
</organism>
<evidence type="ECO:0000313" key="14">
    <source>
        <dbReference type="EMBL" id="CAG8526551.1"/>
    </source>
</evidence>
<keyword evidence="11" id="KW-0812">Transmembrane</keyword>
<dbReference type="PRINTS" id="PR00792">
    <property type="entry name" value="PEPSIN"/>
</dbReference>
<dbReference type="InterPro" id="IPR001461">
    <property type="entry name" value="Aspartic_peptidase_A1"/>
</dbReference>
<evidence type="ECO:0000256" key="6">
    <source>
        <dbReference type="ARBA" id="ARBA00023145"/>
    </source>
</evidence>
<keyword evidence="2 10" id="KW-0645">Protease</keyword>
<dbReference type="GO" id="GO:0004190">
    <property type="term" value="F:aspartic-type endopeptidase activity"/>
    <property type="evidence" value="ECO:0007669"/>
    <property type="project" value="UniProtKB-KW"/>
</dbReference>
<evidence type="ECO:0000256" key="2">
    <source>
        <dbReference type="ARBA" id="ARBA00022670"/>
    </source>
</evidence>
<accession>A0A9N9AEW5</accession>
<reference evidence="14" key="1">
    <citation type="submission" date="2021-06" db="EMBL/GenBank/DDBJ databases">
        <authorList>
            <person name="Kallberg Y."/>
            <person name="Tangrot J."/>
            <person name="Rosling A."/>
        </authorList>
    </citation>
    <scope>NUCLEOTIDE SEQUENCE</scope>
    <source>
        <strain evidence="14">MT106</strain>
    </source>
</reference>
<dbReference type="PROSITE" id="PS51767">
    <property type="entry name" value="PEPTIDASE_A1"/>
    <property type="match status" value="1"/>
</dbReference>
<keyword evidence="7 9" id="KW-1015">Disulfide bond</keyword>
<keyword evidence="3 12" id="KW-0732">Signal</keyword>
<evidence type="ECO:0000256" key="5">
    <source>
        <dbReference type="ARBA" id="ARBA00022801"/>
    </source>
</evidence>
<feature type="transmembrane region" description="Helical" evidence="11">
    <location>
        <begin position="428"/>
        <end position="445"/>
    </location>
</feature>
<evidence type="ECO:0000313" key="15">
    <source>
        <dbReference type="Proteomes" id="UP000789831"/>
    </source>
</evidence>
<feature type="domain" description="Peptidase A1" evidence="13">
    <location>
        <begin position="99"/>
        <end position="403"/>
    </location>
</feature>
<dbReference type="PANTHER" id="PTHR47966:SF51">
    <property type="entry name" value="BETA-SITE APP-CLEAVING ENZYME, ISOFORM A-RELATED"/>
    <property type="match status" value="1"/>
</dbReference>
<dbReference type="CDD" id="cd05471">
    <property type="entry name" value="pepsin_like"/>
    <property type="match status" value="1"/>
</dbReference>
<dbReference type="EMBL" id="CAJVPL010000750">
    <property type="protein sequence ID" value="CAG8526551.1"/>
    <property type="molecule type" value="Genomic_DNA"/>
</dbReference>
<dbReference type="PANTHER" id="PTHR47966">
    <property type="entry name" value="BETA-SITE APP-CLEAVING ENZYME, ISOFORM A-RELATED"/>
    <property type="match status" value="1"/>
</dbReference>
<dbReference type="InterPro" id="IPR021109">
    <property type="entry name" value="Peptidase_aspartic_dom_sf"/>
</dbReference>
<keyword evidence="5 10" id="KW-0378">Hydrolase</keyword>
<keyword evidence="11" id="KW-0472">Membrane</keyword>
<evidence type="ECO:0000256" key="1">
    <source>
        <dbReference type="ARBA" id="ARBA00007447"/>
    </source>
</evidence>
<sequence length="446" mass="48267">MKITKIIPISFLLTATFITNNAIVPSKSLVHTIPLQKKELPDNYTWKQKITLQKNRAFSKYSKIKDVKNLLKGRKNIELNSRSGIINSPLIDEGDDTGYYGPIVIGGQSFQVLFDTGSSDLWVPSINCQGSCVNRATFDPAKSSTYHSVGTPFNIKYEKGKVSGITAADDIAIAGTVAKSQTFGLVTALSNAFTGDNFDGIIGMGLDQLSVLKAKTPFSNMVEQNSVNKPVFGFFLGRKKDNTDALSQLTLGGVDNSKFTGNLHYNKVVDASGFWNIDLDDVSVDGKMLGIKPNTATIDTGTTFIYAPTEDSITIHSAISGSKFDEINEYYIIPCDTQSAVSLIFGGISYEISLEDLSTGTDDPNTCISGILPASTDAWLVGDAFLKSVYSAFDIQMQAVGFASLVNTNSPAKSVGTKFSGQKIHSNLILVMAAHFLVLGFQIYFY</sequence>
<feature type="signal peptide" evidence="12">
    <location>
        <begin position="1"/>
        <end position="22"/>
    </location>
</feature>
<feature type="active site" evidence="8">
    <location>
        <position position="299"/>
    </location>
</feature>
<comment type="similarity">
    <text evidence="1 10">Belongs to the peptidase A1 family.</text>
</comment>
<dbReference type="InterPro" id="IPR033121">
    <property type="entry name" value="PEPTIDASE_A1"/>
</dbReference>
<name>A0A9N9AEW5_9GLOM</name>
<evidence type="ECO:0000256" key="7">
    <source>
        <dbReference type="ARBA" id="ARBA00023157"/>
    </source>
</evidence>
<evidence type="ECO:0000256" key="3">
    <source>
        <dbReference type="ARBA" id="ARBA00022729"/>
    </source>
</evidence>
<dbReference type="GO" id="GO:0006508">
    <property type="term" value="P:proteolysis"/>
    <property type="evidence" value="ECO:0007669"/>
    <property type="project" value="UniProtKB-KW"/>
</dbReference>
<gene>
    <name evidence="14" type="ORF">AGERDE_LOCUS5504</name>
</gene>
<feature type="active site" evidence="8">
    <location>
        <position position="115"/>
    </location>
</feature>
<keyword evidence="6" id="KW-0865">Zymogen</keyword>
<keyword evidence="11" id="KW-1133">Transmembrane helix</keyword>
<dbReference type="PROSITE" id="PS00141">
    <property type="entry name" value="ASP_PROTEASE"/>
    <property type="match status" value="2"/>
</dbReference>
<evidence type="ECO:0000256" key="11">
    <source>
        <dbReference type="SAM" id="Phobius"/>
    </source>
</evidence>
<dbReference type="InterPro" id="IPR001969">
    <property type="entry name" value="Aspartic_peptidase_AS"/>
</dbReference>
<evidence type="ECO:0000256" key="9">
    <source>
        <dbReference type="PIRSR" id="PIRSR601461-2"/>
    </source>
</evidence>
<dbReference type="FunFam" id="2.40.70.10:FF:000008">
    <property type="entry name" value="Cathepsin D"/>
    <property type="match status" value="1"/>
</dbReference>
<dbReference type="Proteomes" id="UP000789831">
    <property type="component" value="Unassembled WGS sequence"/>
</dbReference>
<evidence type="ECO:0000259" key="13">
    <source>
        <dbReference type="PROSITE" id="PS51767"/>
    </source>
</evidence>
<keyword evidence="4 10" id="KW-0064">Aspartyl protease</keyword>
<keyword evidence="15" id="KW-1185">Reference proteome</keyword>
<proteinExistence type="inferred from homology"/>
<comment type="caution">
    <text evidence="14">The sequence shown here is derived from an EMBL/GenBank/DDBJ whole genome shotgun (WGS) entry which is preliminary data.</text>
</comment>
<dbReference type="SUPFAM" id="SSF50630">
    <property type="entry name" value="Acid proteases"/>
    <property type="match status" value="1"/>
</dbReference>
<dbReference type="Gene3D" id="2.40.70.10">
    <property type="entry name" value="Acid Proteases"/>
    <property type="match status" value="2"/>
</dbReference>
<evidence type="ECO:0000256" key="12">
    <source>
        <dbReference type="SAM" id="SignalP"/>
    </source>
</evidence>
<feature type="chain" id="PRO_5040367060" evidence="12">
    <location>
        <begin position="23"/>
        <end position="446"/>
    </location>
</feature>